<dbReference type="OMA" id="ETDKWNT"/>
<dbReference type="NCBIfam" id="TIGR01662">
    <property type="entry name" value="HAD-SF-IIIA"/>
    <property type="match status" value="1"/>
</dbReference>
<dbReference type="InterPro" id="IPR006549">
    <property type="entry name" value="HAD-SF_hydro_IIIA"/>
</dbReference>
<dbReference type="Gene3D" id="3.40.50.1000">
    <property type="entry name" value="HAD superfamily/HAD-like"/>
    <property type="match status" value="1"/>
</dbReference>
<evidence type="ECO:0000313" key="2">
    <source>
        <dbReference type="Proteomes" id="UP000732377"/>
    </source>
</evidence>
<dbReference type="SUPFAM" id="SSF56784">
    <property type="entry name" value="HAD-like"/>
    <property type="match status" value="1"/>
</dbReference>
<name>A0A953IDX3_SYMTR</name>
<dbReference type="NCBIfam" id="TIGR01668">
    <property type="entry name" value="YqeG_hyp_ppase"/>
    <property type="match status" value="1"/>
</dbReference>
<dbReference type="PANTHER" id="PTHR19288">
    <property type="entry name" value="4-NITROPHENYLPHOSPHATASE-RELATED"/>
    <property type="match status" value="1"/>
</dbReference>
<proteinExistence type="predicted"/>
<dbReference type="Pfam" id="PF13242">
    <property type="entry name" value="Hydrolase_like"/>
    <property type="match status" value="1"/>
</dbReference>
<dbReference type="InterPro" id="IPR006439">
    <property type="entry name" value="HAD-SF_hydro_IA"/>
</dbReference>
<accession>A0A953IDX3</accession>
<dbReference type="InterPro" id="IPR010021">
    <property type="entry name" value="PGPP1/Gep4"/>
</dbReference>
<protein>
    <submittedName>
        <fullName evidence="1">YqeG family HAD IIIA-type phosphatase</fullName>
    </submittedName>
</protein>
<gene>
    <name evidence="1" type="ORF">CWE10_15425</name>
</gene>
<dbReference type="PANTHER" id="PTHR19288:SF25">
    <property type="entry name" value="PHOSPHATIDYLGLYCEROPHOSPHATASE GEP4, MITOCHONDRIAL"/>
    <property type="match status" value="1"/>
</dbReference>
<dbReference type="GO" id="GO:0008962">
    <property type="term" value="F:phosphatidylglycerophosphatase activity"/>
    <property type="evidence" value="ECO:0007669"/>
    <property type="project" value="InterPro"/>
</dbReference>
<dbReference type="RefSeq" id="WP_011196080.1">
    <property type="nucleotide sequence ID" value="NZ_JACSIR010000034.1"/>
</dbReference>
<sequence>MGGLRPQEYHNSIFEIDLDRLRRMGKRAIILDLDNTLVRWNDPTPTPKLLEWLAAVRAHGLMPCIVSNNSGPRVGEFAARAGVPFVPSAAKPRVKGFRQAMRQLGVAPHETVVVGDQLFTDVLGGNRAGAYTILVVPIDRREFIGTRLVRLIERRVLRYLFRQGLLTPK</sequence>
<reference evidence="1" key="1">
    <citation type="submission" date="2017-11" db="EMBL/GenBank/DDBJ databases">
        <title>Three new genomes from thermophilic consortium.</title>
        <authorList>
            <person name="Quaggio R."/>
            <person name="Amgarten D."/>
            <person name="Setubal J.C."/>
        </authorList>
    </citation>
    <scope>NUCLEOTIDE SEQUENCE</scope>
    <source>
        <strain evidence="1">ZCTH01-B2</strain>
    </source>
</reference>
<dbReference type="NCBIfam" id="TIGR01509">
    <property type="entry name" value="HAD-SF-IA-v3"/>
    <property type="match status" value="1"/>
</dbReference>
<comment type="caution">
    <text evidence="1">The sequence shown here is derived from an EMBL/GenBank/DDBJ whole genome shotgun (WGS) entry which is preliminary data.</text>
</comment>
<organism evidence="1 2">
    <name type="scientific">Symbiobacterium thermophilum</name>
    <dbReference type="NCBI Taxonomy" id="2734"/>
    <lineage>
        <taxon>Bacteria</taxon>
        <taxon>Bacillati</taxon>
        <taxon>Bacillota</taxon>
        <taxon>Clostridia</taxon>
        <taxon>Eubacteriales</taxon>
        <taxon>Symbiobacteriaceae</taxon>
        <taxon>Symbiobacterium</taxon>
    </lineage>
</organism>
<dbReference type="GO" id="GO:0005737">
    <property type="term" value="C:cytoplasm"/>
    <property type="evidence" value="ECO:0007669"/>
    <property type="project" value="TreeGrafter"/>
</dbReference>
<dbReference type="InterPro" id="IPR023214">
    <property type="entry name" value="HAD_sf"/>
</dbReference>
<evidence type="ECO:0000313" key="1">
    <source>
        <dbReference type="EMBL" id="MBY6277569.1"/>
    </source>
</evidence>
<dbReference type="AlphaFoldDB" id="A0A953IDX3"/>
<dbReference type="CDD" id="cd16416">
    <property type="entry name" value="HAD_BsYqeG-like"/>
    <property type="match status" value="1"/>
</dbReference>
<dbReference type="EMBL" id="PIUK01000199">
    <property type="protein sequence ID" value="MBY6277569.1"/>
    <property type="molecule type" value="Genomic_DNA"/>
</dbReference>
<dbReference type="InterPro" id="IPR036412">
    <property type="entry name" value="HAD-like_sf"/>
</dbReference>
<dbReference type="Proteomes" id="UP000732377">
    <property type="component" value="Unassembled WGS sequence"/>
</dbReference>